<organism evidence="1 2">
    <name type="scientific">Dillenia turbinata</name>
    <dbReference type="NCBI Taxonomy" id="194707"/>
    <lineage>
        <taxon>Eukaryota</taxon>
        <taxon>Viridiplantae</taxon>
        <taxon>Streptophyta</taxon>
        <taxon>Embryophyta</taxon>
        <taxon>Tracheophyta</taxon>
        <taxon>Spermatophyta</taxon>
        <taxon>Magnoliopsida</taxon>
        <taxon>eudicotyledons</taxon>
        <taxon>Gunneridae</taxon>
        <taxon>Pentapetalae</taxon>
        <taxon>Dilleniales</taxon>
        <taxon>Dilleniaceae</taxon>
        <taxon>Dillenia</taxon>
    </lineage>
</organism>
<proteinExistence type="predicted"/>
<evidence type="ECO:0000313" key="1">
    <source>
        <dbReference type="EMBL" id="KAK6916463.1"/>
    </source>
</evidence>
<protein>
    <submittedName>
        <fullName evidence="1">Uncharacterized protein</fullName>
    </submittedName>
</protein>
<keyword evidence="2" id="KW-1185">Reference proteome</keyword>
<evidence type="ECO:0000313" key="2">
    <source>
        <dbReference type="Proteomes" id="UP001370490"/>
    </source>
</evidence>
<dbReference type="EMBL" id="JBAMMX010000024">
    <property type="protein sequence ID" value="KAK6916463.1"/>
    <property type="molecule type" value="Genomic_DNA"/>
</dbReference>
<accession>A0AAN8UGN1</accession>
<dbReference type="PANTHER" id="PTHR31722">
    <property type="entry name" value="OS06G0675200 PROTEIN"/>
    <property type="match status" value="1"/>
</dbReference>
<comment type="caution">
    <text evidence="1">The sequence shown here is derived from an EMBL/GenBank/DDBJ whole genome shotgun (WGS) entry which is preliminary data.</text>
</comment>
<dbReference type="AlphaFoldDB" id="A0AAN8UGN1"/>
<name>A0AAN8UGN1_9MAGN</name>
<sequence>MACLNKFNNDQQQGIFTPRISFSHDFVDTQQAIKQETSSREAPVSSDFEFRVKGYNMMSADELFSKGKLLPLKENCTKMTLRDELLVDDGFEDMSPRLPKGTSGWWKERLGLKRAHIASKKMGKSDGNLEKIVEGKKHVFVHEEMHIVIPKN</sequence>
<dbReference type="PANTHER" id="PTHR31722:SF71">
    <property type="entry name" value="GENOME ASSEMBLY, CHROMOSOME: A05"/>
    <property type="match status" value="1"/>
</dbReference>
<reference evidence="1 2" key="1">
    <citation type="submission" date="2023-12" db="EMBL/GenBank/DDBJ databases">
        <title>A high-quality genome assembly for Dillenia turbinata (Dilleniales).</title>
        <authorList>
            <person name="Chanderbali A."/>
        </authorList>
    </citation>
    <scope>NUCLEOTIDE SEQUENCE [LARGE SCALE GENOMIC DNA]</scope>
    <source>
        <strain evidence="1">LSX21</strain>
        <tissue evidence="1">Leaf</tissue>
    </source>
</reference>
<gene>
    <name evidence="1" type="ORF">RJ641_019324</name>
</gene>
<dbReference type="Proteomes" id="UP001370490">
    <property type="component" value="Unassembled WGS sequence"/>
</dbReference>